<protein>
    <submittedName>
        <fullName evidence="1">Uncharacterized protein</fullName>
    </submittedName>
</protein>
<keyword evidence="2" id="KW-1185">Reference proteome</keyword>
<gene>
    <name evidence="1" type="ORF">E3U43_007762</name>
</gene>
<accession>A0ACD3Q5F2</accession>
<evidence type="ECO:0000313" key="1">
    <source>
        <dbReference type="EMBL" id="TMS02222.1"/>
    </source>
</evidence>
<evidence type="ECO:0000313" key="2">
    <source>
        <dbReference type="Proteomes" id="UP000793456"/>
    </source>
</evidence>
<name>A0ACD3Q5F2_LARCR</name>
<reference evidence="1" key="1">
    <citation type="submission" date="2018-11" db="EMBL/GenBank/DDBJ databases">
        <title>The sequence and de novo assembly of Larimichthys crocea genome using PacBio and Hi-C technologies.</title>
        <authorList>
            <person name="Xu P."/>
            <person name="Chen B."/>
            <person name="Zhou Z."/>
            <person name="Ke Q."/>
            <person name="Wu Y."/>
            <person name="Bai H."/>
            <person name="Pu F."/>
        </authorList>
    </citation>
    <scope>NUCLEOTIDE SEQUENCE</scope>
    <source>
        <tissue evidence="1">Muscle</tissue>
    </source>
</reference>
<dbReference type="EMBL" id="CM011697">
    <property type="protein sequence ID" value="TMS02222.1"/>
    <property type="molecule type" value="Genomic_DNA"/>
</dbReference>
<sequence>MASITDSSPSSGTLVTNSPSTTSRTTPSQFESMGTSACPGSFPAIMGSVPSRAWSASHEFLVPRAKSSPTSTTLGSTSSTPAHTTAKLATVFKTTATIEYMAFSSDTASDTCECLGTTVTANTCEFFHINGEHSSFSKTLASTTKCPRKPDSSTPTTADALFYYWSKSFITHQSNGYCLKPIIPRFIF</sequence>
<comment type="caution">
    <text evidence="1">The sequence shown here is derived from an EMBL/GenBank/DDBJ whole genome shotgun (WGS) entry which is preliminary data.</text>
</comment>
<proteinExistence type="predicted"/>
<organism evidence="1 2">
    <name type="scientific">Larimichthys crocea</name>
    <name type="common">Large yellow croaker</name>
    <name type="synonym">Pseudosciaena crocea</name>
    <dbReference type="NCBI Taxonomy" id="215358"/>
    <lineage>
        <taxon>Eukaryota</taxon>
        <taxon>Metazoa</taxon>
        <taxon>Chordata</taxon>
        <taxon>Craniata</taxon>
        <taxon>Vertebrata</taxon>
        <taxon>Euteleostomi</taxon>
        <taxon>Actinopterygii</taxon>
        <taxon>Neopterygii</taxon>
        <taxon>Teleostei</taxon>
        <taxon>Neoteleostei</taxon>
        <taxon>Acanthomorphata</taxon>
        <taxon>Eupercaria</taxon>
        <taxon>Sciaenidae</taxon>
        <taxon>Larimichthys</taxon>
    </lineage>
</organism>
<dbReference type="Proteomes" id="UP000793456">
    <property type="component" value="Chromosome XXIV"/>
</dbReference>